<feature type="compositionally biased region" description="Pro residues" evidence="3">
    <location>
        <begin position="428"/>
        <end position="440"/>
    </location>
</feature>
<protein>
    <recommendedName>
        <fullName evidence="4">Chromo domain-containing protein</fullName>
    </recommendedName>
</protein>
<gene>
    <name evidence="5" type="ORF">SPSC_00674</name>
</gene>
<dbReference type="GO" id="GO:0006338">
    <property type="term" value="P:chromatin remodeling"/>
    <property type="evidence" value="ECO:0007669"/>
    <property type="project" value="UniProtKB-ARBA"/>
</dbReference>
<feature type="compositionally biased region" description="Basic residues" evidence="3">
    <location>
        <begin position="130"/>
        <end position="141"/>
    </location>
</feature>
<evidence type="ECO:0000259" key="4">
    <source>
        <dbReference type="PROSITE" id="PS50013"/>
    </source>
</evidence>
<dbReference type="OrthoDB" id="433924at2759"/>
<organism evidence="5">
    <name type="scientific">Sporisorium scitamineum</name>
    <dbReference type="NCBI Taxonomy" id="49012"/>
    <lineage>
        <taxon>Eukaryota</taxon>
        <taxon>Fungi</taxon>
        <taxon>Dikarya</taxon>
        <taxon>Basidiomycota</taxon>
        <taxon>Ustilaginomycotina</taxon>
        <taxon>Ustilaginomycetes</taxon>
        <taxon>Ustilaginales</taxon>
        <taxon>Ustilaginaceae</taxon>
        <taxon>Sporisorium</taxon>
    </lineage>
</organism>
<dbReference type="InterPro" id="IPR008251">
    <property type="entry name" value="Chromo_shadow_dom"/>
</dbReference>
<evidence type="ECO:0000256" key="2">
    <source>
        <dbReference type="ARBA" id="ARBA00023242"/>
    </source>
</evidence>
<proteinExistence type="predicted"/>
<dbReference type="EMBL" id="LK056654">
    <property type="protein sequence ID" value="CDU22044.1"/>
    <property type="molecule type" value="Genomic_DNA"/>
</dbReference>
<dbReference type="InterPro" id="IPR016197">
    <property type="entry name" value="Chromo-like_dom_sf"/>
</dbReference>
<feature type="domain" description="Chromo" evidence="4">
    <location>
        <begin position="69"/>
        <end position="122"/>
    </location>
</feature>
<dbReference type="InterPro" id="IPR051219">
    <property type="entry name" value="Heterochromatin_chromo-domain"/>
</dbReference>
<dbReference type="Gene3D" id="2.40.50.40">
    <property type="match status" value="2"/>
</dbReference>
<feature type="compositionally biased region" description="Low complexity" evidence="3">
    <location>
        <begin position="142"/>
        <end position="165"/>
    </location>
</feature>
<feature type="compositionally biased region" description="Low complexity" evidence="3">
    <location>
        <begin position="35"/>
        <end position="47"/>
    </location>
</feature>
<dbReference type="SMART" id="SM00300">
    <property type="entry name" value="ChSh"/>
    <property type="match status" value="1"/>
</dbReference>
<feature type="compositionally biased region" description="Low complexity" evidence="3">
    <location>
        <begin position="335"/>
        <end position="349"/>
    </location>
</feature>
<dbReference type="AlphaFoldDB" id="A0A127Z7G9"/>
<reference evidence="5" key="1">
    <citation type="submission" date="2014-06" db="EMBL/GenBank/DDBJ databases">
        <authorList>
            <person name="Ju J."/>
            <person name="Zhang J."/>
        </authorList>
    </citation>
    <scope>NUCLEOTIDE SEQUENCE</scope>
    <source>
        <strain evidence="5">SscI8</strain>
    </source>
</reference>
<keyword evidence="2" id="KW-0539">Nucleus</keyword>
<dbReference type="PROSITE" id="PS50013">
    <property type="entry name" value="CHROMO_2"/>
    <property type="match status" value="1"/>
</dbReference>
<dbReference type="Pfam" id="PF00385">
    <property type="entry name" value="Chromo"/>
    <property type="match status" value="1"/>
</dbReference>
<feature type="compositionally biased region" description="Low complexity" evidence="3">
    <location>
        <begin position="396"/>
        <end position="427"/>
    </location>
</feature>
<feature type="compositionally biased region" description="Low complexity" evidence="3">
    <location>
        <begin position="1"/>
        <end position="17"/>
    </location>
</feature>
<dbReference type="PANTHER" id="PTHR22812">
    <property type="entry name" value="CHROMOBOX PROTEIN"/>
    <property type="match status" value="1"/>
</dbReference>
<dbReference type="InterPro" id="IPR000953">
    <property type="entry name" value="Chromo/chromo_shadow_dom"/>
</dbReference>
<accession>A0A127Z7G9</accession>
<feature type="compositionally biased region" description="Low complexity" evidence="3">
    <location>
        <begin position="364"/>
        <end position="385"/>
    </location>
</feature>
<dbReference type="InterPro" id="IPR023780">
    <property type="entry name" value="Chromo_domain"/>
</dbReference>
<dbReference type="Pfam" id="PF01393">
    <property type="entry name" value="Chromo_shadow"/>
    <property type="match status" value="1"/>
</dbReference>
<name>A0A127Z7G9_9BASI</name>
<evidence type="ECO:0000256" key="1">
    <source>
        <dbReference type="ARBA" id="ARBA00004123"/>
    </source>
</evidence>
<sequence>MSPTTAGPSTSSSGVAPLNSDDDVQMGDFNGDAPATSSTTTITAAAADGAIEVDDNDDEQGSDAPEDEYEIEYIVSHFQDNNASGQLSYFVKWKGYPDSENSWVYDSDMGGAQEMITEYWAKVPEKRLKKMGTKGGKKGKRQSSVSASSPAAKASSSSLGASGRLSSRRESSLLAHEASNRKSSRRADALAPTQPPAPDDAIIDVETDPALQRIRSDPSLSDEQRELLEAQHLHAVKLDRLRKRYARIPDWDPIVKRVEAVEKMSDNKLRVFVHFESGDRLAFESLVAHHRCPLKLLQFYEANLRFKKRDEEEERVELMRGEEVMRELDKYTAQQEQVNGEGEGVNVDGEQVEGVEREKELETVDATMADGDGADAADGVASTVDSYPQVEAQQSQPNEEQTETQTQTEPQDAPAPPTTTAATIDEPPAAPTLPPPNPEP</sequence>
<comment type="subcellular location">
    <subcellularLocation>
        <location evidence="1">Nucleus</location>
    </subcellularLocation>
</comment>
<evidence type="ECO:0000313" key="5">
    <source>
        <dbReference type="EMBL" id="CDU22044.1"/>
    </source>
</evidence>
<feature type="region of interest" description="Disordered" evidence="3">
    <location>
        <begin position="130"/>
        <end position="203"/>
    </location>
</feature>
<feature type="region of interest" description="Disordered" evidence="3">
    <location>
        <begin position="1"/>
        <end position="68"/>
    </location>
</feature>
<feature type="region of interest" description="Disordered" evidence="3">
    <location>
        <begin position="335"/>
        <end position="440"/>
    </location>
</feature>
<feature type="compositionally biased region" description="Acidic residues" evidence="3">
    <location>
        <begin position="51"/>
        <end position="68"/>
    </location>
</feature>
<dbReference type="SMART" id="SM00298">
    <property type="entry name" value="CHROMO"/>
    <property type="match status" value="1"/>
</dbReference>
<evidence type="ECO:0000256" key="3">
    <source>
        <dbReference type="SAM" id="MobiDB-lite"/>
    </source>
</evidence>
<dbReference type="GO" id="GO:0005634">
    <property type="term" value="C:nucleus"/>
    <property type="evidence" value="ECO:0007669"/>
    <property type="project" value="UniProtKB-SubCell"/>
</dbReference>
<dbReference type="SUPFAM" id="SSF54160">
    <property type="entry name" value="Chromo domain-like"/>
    <property type="match status" value="2"/>
</dbReference>